<dbReference type="Proteomes" id="UP001600165">
    <property type="component" value="Unassembled WGS sequence"/>
</dbReference>
<dbReference type="Gene3D" id="2.60.120.10">
    <property type="entry name" value="Jelly Rolls"/>
    <property type="match status" value="2"/>
</dbReference>
<dbReference type="NCBIfam" id="TIGR03896">
    <property type="entry name" value="cyc_nuc_ocin"/>
    <property type="match status" value="1"/>
</dbReference>
<dbReference type="InterPro" id="IPR000595">
    <property type="entry name" value="cNMP-bd_dom"/>
</dbReference>
<feature type="domain" description="Cyclic nucleotide-binding" evidence="1">
    <location>
        <begin position="5"/>
        <end position="107"/>
    </location>
</feature>
<dbReference type="Pfam" id="PF00027">
    <property type="entry name" value="cNMP_binding"/>
    <property type="match status" value="1"/>
</dbReference>
<evidence type="ECO:0000313" key="3">
    <source>
        <dbReference type="Proteomes" id="UP001600165"/>
    </source>
</evidence>
<accession>A0ABW6IJ85</accession>
<dbReference type="SUPFAM" id="SSF51206">
    <property type="entry name" value="cAMP-binding domain-like"/>
    <property type="match status" value="2"/>
</dbReference>
<comment type="caution">
    <text evidence="2">The sequence shown here is derived from an EMBL/GenBank/DDBJ whole genome shotgun (WGS) entry which is preliminary data.</text>
</comment>
<proteinExistence type="predicted"/>
<gene>
    <name evidence="2" type="ORF">ACFVKH_18550</name>
</gene>
<feature type="domain" description="Cyclic nucleotide-binding" evidence="1">
    <location>
        <begin position="157"/>
        <end position="272"/>
    </location>
</feature>
<reference evidence="2 3" key="1">
    <citation type="submission" date="2024-10" db="EMBL/GenBank/DDBJ databases">
        <authorList>
            <person name="Ratan Roy A."/>
            <person name="Morales Sandoval P.H."/>
            <person name="De Los Santos Villalobos S."/>
            <person name="Chakraborty S."/>
            <person name="Mukherjee J."/>
        </authorList>
    </citation>
    <scope>NUCLEOTIDE SEQUENCE [LARGE SCALE GENOMIC DNA]</scope>
    <source>
        <strain evidence="2 3">S1</strain>
    </source>
</reference>
<keyword evidence="3" id="KW-1185">Reference proteome</keyword>
<sequence length="349" mass="38454">MADTLLRELSNTDLDWMITHGERSHLSSGNQLLRGQTVSDVLCVLIDGKLGLKANDESLASSANGTVVDELGQGEIVGLGALFGMPEMCSVETLEASMVMSLSTAQVKAKLEADIAFAAHFYRAIAIMLSSRLRRIFEQPGRIQHWGDRASKEVLSIFAELRDSDIDWLVSFGETQIIPADKVLLQAARPVDALYVLLDGQMAISAPQEDGFNPLYLCFSGLENSTRDQKAFATLTKGGMPGIISFLDFRPLPVTIRAVKDSLVFAIPRQTLVTKLQVDDSFASRFYRVIAIEILERLYAMRSLLRHPQAIAAQNSEALLDEELDLDELTQMSEGAKKFNWMLSQLGVA</sequence>
<dbReference type="SMART" id="SM00100">
    <property type="entry name" value="cNMP"/>
    <property type="match status" value="2"/>
</dbReference>
<evidence type="ECO:0000259" key="1">
    <source>
        <dbReference type="PROSITE" id="PS50042"/>
    </source>
</evidence>
<dbReference type="CDD" id="cd00038">
    <property type="entry name" value="CAP_ED"/>
    <property type="match status" value="2"/>
</dbReference>
<dbReference type="InterPro" id="IPR014710">
    <property type="entry name" value="RmlC-like_jellyroll"/>
</dbReference>
<protein>
    <submittedName>
        <fullName evidence="2">Cyclic nucleotide-binding domain-containing protein</fullName>
    </submittedName>
</protein>
<evidence type="ECO:0000313" key="2">
    <source>
        <dbReference type="EMBL" id="MFE4108287.1"/>
    </source>
</evidence>
<dbReference type="InterPro" id="IPR018490">
    <property type="entry name" value="cNMP-bd_dom_sf"/>
</dbReference>
<dbReference type="InterPro" id="IPR023892">
    <property type="entry name" value="cNMP-bd"/>
</dbReference>
<organism evidence="2 3">
    <name type="scientific">Almyronema epifaneia S1</name>
    <dbReference type="NCBI Taxonomy" id="2991925"/>
    <lineage>
        <taxon>Bacteria</taxon>
        <taxon>Bacillati</taxon>
        <taxon>Cyanobacteriota</taxon>
        <taxon>Cyanophyceae</taxon>
        <taxon>Nodosilineales</taxon>
        <taxon>Nodosilineaceae</taxon>
        <taxon>Almyronema</taxon>
        <taxon>Almyronema epifaneia</taxon>
    </lineage>
</organism>
<dbReference type="EMBL" id="JBHZOL010000104">
    <property type="protein sequence ID" value="MFE4108287.1"/>
    <property type="molecule type" value="Genomic_DNA"/>
</dbReference>
<dbReference type="PROSITE" id="PS50042">
    <property type="entry name" value="CNMP_BINDING_3"/>
    <property type="match status" value="2"/>
</dbReference>
<dbReference type="RefSeq" id="WP_377967859.1">
    <property type="nucleotide sequence ID" value="NZ_JBHZOL010000104.1"/>
</dbReference>
<name>A0ABW6IJ85_9CYAN</name>